<dbReference type="Gene3D" id="3.50.30.20">
    <property type="entry name" value="Carbamoyl-phosphate synthase small subunit, N-terminal domain"/>
    <property type="match status" value="1"/>
</dbReference>
<feature type="active site" description="Nucleophile" evidence="11">
    <location>
        <position position="259"/>
    </location>
</feature>
<evidence type="ECO:0000256" key="9">
    <source>
        <dbReference type="ARBA" id="ARBA00048816"/>
    </source>
</evidence>
<dbReference type="Proteomes" id="UP000474718">
    <property type="component" value="Unassembled WGS sequence"/>
</dbReference>
<accession>A0AAQ1RVQ9</accession>
<comment type="caution">
    <text evidence="14">The sequence shown here is derived from an EMBL/GenBank/DDBJ whole genome shotgun (WGS) entry which is preliminary data.</text>
</comment>
<dbReference type="SUPFAM" id="SSF52021">
    <property type="entry name" value="Carbamoyl phosphate synthetase, small subunit N-terminal domain"/>
    <property type="match status" value="1"/>
</dbReference>
<sequence length="372" mass="40540">MQQNETKRAWLVLQDGSVYPGVSFGAEGTTVGETVFNTGMTGYQEVLTDPSYYGQIVTQTYPLIGNYGINNDDMESGRSWVKGYIVSEWCETPSNFRVAMDLDAFLKSQNVIAIAGIDTRALTKKLRESGVMNGAITTEYDESKKDALLEQIRAYTIADAVAAVSCTAPASFPKAEGSEGDYHVVLCDYGYKRNIVRSLQNRGCRVTVVPGHTSAEEILALRPDGIMLSNGPGDPAENTAIIAEIAKLLPSGVPIFGICLGHQLTALATGAATCKLKYGHRGSNQPVKDRDLDRTFITSQNHGYAVEGDSFDTNLGRISHVNANDGTVEGIRYERYNCFTVQFHPEASAGPKDTAYLFDEFIDRIKDAKGDR</sequence>
<keyword evidence="16" id="KW-1185">Reference proteome</keyword>
<dbReference type="InterPro" id="IPR050472">
    <property type="entry name" value="Anth_synth/Amidotransfase"/>
</dbReference>
<dbReference type="PANTHER" id="PTHR43418">
    <property type="entry name" value="MULTIFUNCTIONAL TRYPTOPHAN BIOSYNTHESIS PROTEIN-RELATED"/>
    <property type="match status" value="1"/>
</dbReference>
<reference evidence="14" key="1">
    <citation type="submission" date="2016-11" db="EMBL/GenBank/DDBJ databases">
        <authorList>
            <person name="Varghese N."/>
            <person name="Submissions S."/>
        </authorList>
    </citation>
    <scope>NUCLEOTIDE SEQUENCE</scope>
    <source>
        <strain evidence="14">DSM 4029</strain>
    </source>
</reference>
<keyword evidence="4 11" id="KW-0436">Ligase</keyword>
<feature type="binding site" evidence="11">
    <location>
        <position position="304"/>
    </location>
    <ligand>
        <name>L-glutamine</name>
        <dbReference type="ChEBI" id="CHEBI:58359"/>
    </ligand>
</feature>
<feature type="binding site" evidence="11">
    <location>
        <position position="301"/>
    </location>
    <ligand>
        <name>L-glutamine</name>
        <dbReference type="ChEBI" id="CHEBI:58359"/>
    </ligand>
</feature>
<comment type="subunit">
    <text evidence="11">Composed of two chains; the small (or glutamine) chain promotes the hydrolysis of glutamine to ammonia, which is used by the large (or ammonia) chain to synthesize carbamoyl phosphate. Tetramer of heterodimers (alpha,beta)4.</text>
</comment>
<dbReference type="HAMAP" id="MF_01209">
    <property type="entry name" value="CPSase_S_chain"/>
    <property type="match status" value="1"/>
</dbReference>
<dbReference type="FunFam" id="3.50.30.20:FF:000001">
    <property type="entry name" value="Carbamoyl-phosphate synthase small chain"/>
    <property type="match status" value="1"/>
</dbReference>
<feature type="region of interest" description="CPSase" evidence="11">
    <location>
        <begin position="1"/>
        <end position="182"/>
    </location>
</feature>
<dbReference type="Pfam" id="PF00117">
    <property type="entry name" value="GATase"/>
    <property type="match status" value="1"/>
</dbReference>
<dbReference type="EMBL" id="FQVY01000002">
    <property type="protein sequence ID" value="SHG04601.1"/>
    <property type="molecule type" value="Genomic_DNA"/>
</dbReference>
<feature type="binding site" evidence="11">
    <location>
        <position position="260"/>
    </location>
    <ligand>
        <name>L-glutamine</name>
        <dbReference type="ChEBI" id="CHEBI:58359"/>
    </ligand>
</feature>
<feature type="binding site" evidence="11">
    <location>
        <position position="303"/>
    </location>
    <ligand>
        <name>L-glutamine</name>
        <dbReference type="ChEBI" id="CHEBI:58359"/>
    </ligand>
</feature>
<dbReference type="InterPro" id="IPR006274">
    <property type="entry name" value="CarbamoylP_synth_ssu"/>
</dbReference>
<dbReference type="NCBIfam" id="NF009475">
    <property type="entry name" value="PRK12838.1"/>
    <property type="match status" value="1"/>
</dbReference>
<proteinExistence type="inferred from homology"/>
<gene>
    <name evidence="11 13" type="primary">carA</name>
    <name evidence="13" type="ORF">GT747_12870</name>
    <name evidence="14" type="ORF">SAMN05444424_1266</name>
</gene>
<evidence type="ECO:0000313" key="13">
    <source>
        <dbReference type="EMBL" id="MZL70642.1"/>
    </source>
</evidence>
<feature type="binding site" evidence="11">
    <location>
        <position position="233"/>
    </location>
    <ligand>
        <name>L-glutamine</name>
        <dbReference type="ChEBI" id="CHEBI:58359"/>
    </ligand>
</feature>
<name>A0AAQ1RVQ9_9FIRM</name>
<evidence type="ECO:0000313" key="16">
    <source>
        <dbReference type="Proteomes" id="UP000474718"/>
    </source>
</evidence>
<keyword evidence="7 11" id="KW-0315">Glutamine amidotransferase</keyword>
<keyword evidence="6 11" id="KW-0067">ATP-binding</keyword>
<dbReference type="InterPro" id="IPR002474">
    <property type="entry name" value="CarbamoylP_synth_ssu_N"/>
</dbReference>
<keyword evidence="11" id="KW-0055">Arginine biosynthesis</keyword>
<evidence type="ECO:0000256" key="4">
    <source>
        <dbReference type="ARBA" id="ARBA00022598"/>
    </source>
</evidence>
<comment type="function">
    <text evidence="11">Small subunit of the glutamine-dependent carbamoyl phosphate synthetase (CPSase). CPSase catalyzes the formation of carbamoyl phosphate from the ammonia moiety of glutamine, carbonate, and phosphate donated by ATP, constituting the first step of 2 biosynthetic pathways, one leading to arginine and/or urea and the other to pyrimidine nucleotides. The small subunit (glutamine amidotransferase) binds and cleaves glutamine to supply the large subunit with the substrate ammonia.</text>
</comment>
<dbReference type="AlphaFoldDB" id="A0AAQ1RVQ9"/>
<dbReference type="PRINTS" id="PR00099">
    <property type="entry name" value="CPSGATASE"/>
</dbReference>
<evidence type="ECO:0000256" key="11">
    <source>
        <dbReference type="HAMAP-Rule" id="MF_01209"/>
    </source>
</evidence>
<keyword evidence="5 11" id="KW-0547">Nucleotide-binding</keyword>
<evidence type="ECO:0000256" key="7">
    <source>
        <dbReference type="ARBA" id="ARBA00022962"/>
    </source>
</evidence>
<comment type="pathway">
    <text evidence="1 11">Pyrimidine metabolism; UMP biosynthesis via de novo pathway; (S)-dihydroorotate from bicarbonate: step 1/3.</text>
</comment>
<evidence type="ECO:0000313" key="15">
    <source>
        <dbReference type="Proteomes" id="UP000184089"/>
    </source>
</evidence>
<evidence type="ECO:0000313" key="14">
    <source>
        <dbReference type="EMBL" id="SHG04601.1"/>
    </source>
</evidence>
<dbReference type="InterPro" id="IPR017926">
    <property type="entry name" value="GATASE"/>
</dbReference>
<protein>
    <recommendedName>
        <fullName evidence="11">Carbamoyl phosphate synthase small chain</fullName>
        <ecNumber evidence="11">6.3.5.5</ecNumber>
    </recommendedName>
    <alternativeName>
        <fullName evidence="11">Carbamoyl phosphate synthetase glutamine chain</fullName>
    </alternativeName>
</protein>
<evidence type="ECO:0000256" key="10">
    <source>
        <dbReference type="ARBA" id="ARBA00049285"/>
    </source>
</evidence>
<feature type="binding site" evidence="11">
    <location>
        <position position="51"/>
    </location>
    <ligand>
        <name>L-glutamine</name>
        <dbReference type="ChEBI" id="CHEBI:58359"/>
    </ligand>
</feature>
<feature type="binding site" evidence="11">
    <location>
        <position position="263"/>
    </location>
    <ligand>
        <name>L-glutamine</name>
        <dbReference type="ChEBI" id="CHEBI:58359"/>
    </ligand>
</feature>
<reference evidence="13 16" key="3">
    <citation type="journal article" date="2019" name="Nat. Med.">
        <title>A library of human gut bacterial isolates paired with longitudinal multiomics data enables mechanistic microbiome research.</title>
        <authorList>
            <person name="Poyet M."/>
            <person name="Groussin M."/>
            <person name="Gibbons S.M."/>
            <person name="Avila-Pacheco J."/>
            <person name="Jiang X."/>
            <person name="Kearney S.M."/>
            <person name="Perrotta A.R."/>
            <person name="Berdy B."/>
            <person name="Zhao S."/>
            <person name="Lieberman T.D."/>
            <person name="Swanson P.K."/>
            <person name="Smith M."/>
            <person name="Roesemann S."/>
            <person name="Alexander J.E."/>
            <person name="Rich S.A."/>
            <person name="Livny J."/>
            <person name="Vlamakis H."/>
            <person name="Clish C."/>
            <person name="Bullock K."/>
            <person name="Deik A."/>
            <person name="Scott J."/>
            <person name="Pierce K.A."/>
            <person name="Xavier R.J."/>
            <person name="Alm E.J."/>
        </authorList>
    </citation>
    <scope>NUCLEOTIDE SEQUENCE [LARGE SCALE GENOMIC DNA]</scope>
    <source>
        <strain evidence="13 16">BIOML-A2</strain>
    </source>
</reference>
<evidence type="ECO:0000256" key="1">
    <source>
        <dbReference type="ARBA" id="ARBA00004812"/>
    </source>
</evidence>
<comment type="catalytic activity">
    <reaction evidence="9 11">
        <text>hydrogencarbonate + L-glutamine + 2 ATP + H2O = carbamoyl phosphate + L-glutamate + 2 ADP + phosphate + 2 H(+)</text>
        <dbReference type="Rhea" id="RHEA:18633"/>
        <dbReference type="ChEBI" id="CHEBI:15377"/>
        <dbReference type="ChEBI" id="CHEBI:15378"/>
        <dbReference type="ChEBI" id="CHEBI:17544"/>
        <dbReference type="ChEBI" id="CHEBI:29985"/>
        <dbReference type="ChEBI" id="CHEBI:30616"/>
        <dbReference type="ChEBI" id="CHEBI:43474"/>
        <dbReference type="ChEBI" id="CHEBI:58228"/>
        <dbReference type="ChEBI" id="CHEBI:58359"/>
        <dbReference type="ChEBI" id="CHEBI:456216"/>
        <dbReference type="EC" id="6.3.5.5"/>
    </reaction>
</comment>
<evidence type="ECO:0000256" key="6">
    <source>
        <dbReference type="ARBA" id="ARBA00022840"/>
    </source>
</evidence>
<dbReference type="SUPFAM" id="SSF52317">
    <property type="entry name" value="Class I glutamine amidotransferase-like"/>
    <property type="match status" value="1"/>
</dbReference>
<keyword evidence="11" id="KW-0028">Amino-acid biosynthesis</keyword>
<reference evidence="15" key="2">
    <citation type="submission" date="2016-11" db="EMBL/GenBank/DDBJ databases">
        <authorList>
            <person name="Jaros S."/>
            <person name="Januszkiewicz K."/>
            <person name="Wedrychowicz H."/>
        </authorList>
    </citation>
    <scope>NUCLEOTIDE SEQUENCE [LARGE SCALE GENOMIC DNA]</scope>
    <source>
        <strain evidence="15">DSM 4029</strain>
    </source>
</reference>
<comment type="similarity">
    <text evidence="3 11">Belongs to the CarA family.</text>
</comment>
<dbReference type="EC" id="6.3.5.5" evidence="11"/>
<dbReference type="SMART" id="SM01097">
    <property type="entry name" value="CPSase_sm_chain"/>
    <property type="match status" value="1"/>
</dbReference>
<dbReference type="PROSITE" id="PS51273">
    <property type="entry name" value="GATASE_TYPE_1"/>
    <property type="match status" value="1"/>
</dbReference>
<dbReference type="GO" id="GO:0006207">
    <property type="term" value="P:'de novo' pyrimidine nucleobase biosynthetic process"/>
    <property type="evidence" value="ECO:0007669"/>
    <property type="project" value="InterPro"/>
</dbReference>
<evidence type="ECO:0000256" key="3">
    <source>
        <dbReference type="ARBA" id="ARBA00007800"/>
    </source>
</evidence>
<keyword evidence="8 11" id="KW-0665">Pyrimidine biosynthesis</keyword>
<comment type="catalytic activity">
    <reaction evidence="10 11">
        <text>L-glutamine + H2O = L-glutamate + NH4(+)</text>
        <dbReference type="Rhea" id="RHEA:15889"/>
        <dbReference type="ChEBI" id="CHEBI:15377"/>
        <dbReference type="ChEBI" id="CHEBI:28938"/>
        <dbReference type="ChEBI" id="CHEBI:29985"/>
        <dbReference type="ChEBI" id="CHEBI:58359"/>
    </reaction>
</comment>
<dbReference type="Pfam" id="PF00988">
    <property type="entry name" value="CPSase_sm_chain"/>
    <property type="match status" value="1"/>
</dbReference>
<dbReference type="Gene3D" id="3.40.50.880">
    <property type="match status" value="1"/>
</dbReference>
<evidence type="ECO:0000256" key="5">
    <source>
        <dbReference type="ARBA" id="ARBA00022741"/>
    </source>
</evidence>
<dbReference type="GO" id="GO:0006526">
    <property type="term" value="P:L-arginine biosynthetic process"/>
    <property type="evidence" value="ECO:0007669"/>
    <property type="project" value="UniProtKB-UniRule"/>
</dbReference>
<feature type="active site" evidence="11">
    <location>
        <position position="346"/>
    </location>
</feature>
<evidence type="ECO:0000256" key="2">
    <source>
        <dbReference type="ARBA" id="ARBA00005077"/>
    </source>
</evidence>
<dbReference type="PANTHER" id="PTHR43418:SF7">
    <property type="entry name" value="CARBAMOYL-PHOSPHATE SYNTHASE SMALL CHAIN"/>
    <property type="match status" value="1"/>
</dbReference>
<dbReference type="NCBIfam" id="TIGR01368">
    <property type="entry name" value="CPSaseIIsmall"/>
    <property type="match status" value="1"/>
</dbReference>
<dbReference type="EMBL" id="WWVX01000009">
    <property type="protein sequence ID" value="MZL70642.1"/>
    <property type="molecule type" value="Genomic_DNA"/>
</dbReference>
<feature type="active site" evidence="11">
    <location>
        <position position="344"/>
    </location>
</feature>
<evidence type="ECO:0000256" key="8">
    <source>
        <dbReference type="ARBA" id="ARBA00022975"/>
    </source>
</evidence>
<dbReference type="GO" id="GO:0006541">
    <property type="term" value="P:glutamine metabolic process"/>
    <property type="evidence" value="ECO:0007669"/>
    <property type="project" value="InterPro"/>
</dbReference>
<dbReference type="PRINTS" id="PR00097">
    <property type="entry name" value="ANTSNTHASEII"/>
</dbReference>
<evidence type="ECO:0000259" key="12">
    <source>
        <dbReference type="SMART" id="SM01097"/>
    </source>
</evidence>
<dbReference type="RefSeq" id="WP_021658485.1">
    <property type="nucleotide sequence ID" value="NZ_FQVY01000002.1"/>
</dbReference>
<organism evidence="14 15">
    <name type="scientific">Bittarella massiliensis</name>
    <name type="common">ex Durand et al. 2017</name>
    <dbReference type="NCBI Taxonomy" id="1720313"/>
    <lineage>
        <taxon>Bacteria</taxon>
        <taxon>Bacillati</taxon>
        <taxon>Bacillota</taxon>
        <taxon>Clostridia</taxon>
        <taxon>Eubacteriales</taxon>
        <taxon>Oscillospiraceae</taxon>
        <taxon>Bittarella (ex Durand et al. 2017)</taxon>
    </lineage>
</organism>
<dbReference type="GO" id="GO:0005524">
    <property type="term" value="F:ATP binding"/>
    <property type="evidence" value="ECO:0007669"/>
    <property type="project" value="UniProtKB-UniRule"/>
</dbReference>
<dbReference type="GO" id="GO:0004088">
    <property type="term" value="F:carbamoyl-phosphate synthase (glutamine-hydrolyzing) activity"/>
    <property type="evidence" value="ECO:0007669"/>
    <property type="project" value="UniProtKB-UniRule"/>
</dbReference>
<dbReference type="InterPro" id="IPR036480">
    <property type="entry name" value="CarbP_synth_ssu_N_sf"/>
</dbReference>
<feature type="domain" description="Carbamoyl-phosphate synthase small subunit N-terminal" evidence="12">
    <location>
        <begin position="7"/>
        <end position="137"/>
    </location>
</feature>
<dbReference type="InterPro" id="IPR035686">
    <property type="entry name" value="CPSase_GATase1"/>
</dbReference>
<dbReference type="CDD" id="cd01744">
    <property type="entry name" value="GATase1_CPSase"/>
    <property type="match status" value="1"/>
</dbReference>
<comment type="pathway">
    <text evidence="2 11">Amino-acid biosynthesis; L-arginine biosynthesis; carbamoyl phosphate from bicarbonate: step 1/1.</text>
</comment>
<dbReference type="InterPro" id="IPR029062">
    <property type="entry name" value="Class_I_gatase-like"/>
</dbReference>
<dbReference type="PRINTS" id="PR00096">
    <property type="entry name" value="GATASE"/>
</dbReference>
<feature type="binding site" evidence="11">
    <location>
        <position position="231"/>
    </location>
    <ligand>
        <name>L-glutamine</name>
        <dbReference type="ChEBI" id="CHEBI:58359"/>
    </ligand>
</feature>
<dbReference type="GO" id="GO:0044205">
    <property type="term" value="P:'de novo' UMP biosynthetic process"/>
    <property type="evidence" value="ECO:0007669"/>
    <property type="project" value="UniProtKB-UniRule"/>
</dbReference>
<dbReference type="Proteomes" id="UP000184089">
    <property type="component" value="Unassembled WGS sequence"/>
</dbReference>